<organism evidence="1 2">
    <name type="scientific">Oesophagostomum dentatum</name>
    <name type="common">Nodular worm</name>
    <dbReference type="NCBI Taxonomy" id="61180"/>
    <lineage>
        <taxon>Eukaryota</taxon>
        <taxon>Metazoa</taxon>
        <taxon>Ecdysozoa</taxon>
        <taxon>Nematoda</taxon>
        <taxon>Chromadorea</taxon>
        <taxon>Rhabditida</taxon>
        <taxon>Rhabditina</taxon>
        <taxon>Rhabditomorpha</taxon>
        <taxon>Strongyloidea</taxon>
        <taxon>Strongylidae</taxon>
        <taxon>Oesophagostomum</taxon>
    </lineage>
</organism>
<evidence type="ECO:0000313" key="2">
    <source>
        <dbReference type="Proteomes" id="UP000053660"/>
    </source>
</evidence>
<dbReference type="Proteomes" id="UP000053660">
    <property type="component" value="Unassembled WGS sequence"/>
</dbReference>
<dbReference type="Gene3D" id="3.40.50.1240">
    <property type="entry name" value="Phosphoglycerate mutase-like"/>
    <property type="match status" value="1"/>
</dbReference>
<dbReference type="InterPro" id="IPR029033">
    <property type="entry name" value="His_PPase_superfam"/>
</dbReference>
<dbReference type="SUPFAM" id="SSF53254">
    <property type="entry name" value="Phosphoglycerate mutase-like"/>
    <property type="match status" value="1"/>
</dbReference>
<name>A0A0B1T4T7_OESDE</name>
<protein>
    <submittedName>
        <fullName evidence="1">Histidine acid phosphatase</fullName>
    </submittedName>
</protein>
<gene>
    <name evidence="1" type="ORF">OESDEN_09738</name>
</gene>
<keyword evidence="2" id="KW-1185">Reference proteome</keyword>
<dbReference type="InterPro" id="IPR050645">
    <property type="entry name" value="Histidine_acid_phosphatase"/>
</dbReference>
<dbReference type="GO" id="GO:0016791">
    <property type="term" value="F:phosphatase activity"/>
    <property type="evidence" value="ECO:0007669"/>
    <property type="project" value="UniProtKB-ARBA"/>
</dbReference>
<accession>A0A0B1T4T7</accession>
<sequence length="364" mass="41410">MRKFVGKLISDNYNRTEAKFFSSSANRCQMTLQVALAGLYKPVDWADWDVSGVLPWSPVPYTIDDPMLRMYSVKECKNSDKVWKPIDDDTLPSLKEAKNRSAALLAYVGKETGWNMSSLSRAADFADNLIEIELYNASYPEWVSHPTLEGYDEKKLVKEALSFAEIHQIACADYEPCRDLMSGVWLKHILTTISDVQNGKGPQLAGYASHNEITLSVMKNLGIVKDELTTSAGFVLEFRMKPMPSVRLLAHDPNPIDKHVIYKAELIPELADKAAVDGFISLEDFEAHIKSKASIFRLEETLRDVERLHSRNSLNSKLHEATKQCQHFFVILNLCFSDYAFACALRFQKHRRFFFHFVLICKVG</sequence>
<dbReference type="PANTHER" id="PTHR11567">
    <property type="entry name" value="ACID PHOSPHATASE-RELATED"/>
    <property type="match status" value="1"/>
</dbReference>
<evidence type="ECO:0000313" key="1">
    <source>
        <dbReference type="EMBL" id="KHJ90420.1"/>
    </source>
</evidence>
<dbReference type="EMBL" id="KN553028">
    <property type="protein sequence ID" value="KHJ90420.1"/>
    <property type="molecule type" value="Genomic_DNA"/>
</dbReference>
<proteinExistence type="predicted"/>
<dbReference type="PANTHER" id="PTHR11567:SF29">
    <property type="entry name" value="ACID PHOSPHATASE FAMILY"/>
    <property type="match status" value="1"/>
</dbReference>
<dbReference type="OrthoDB" id="10257284at2759"/>
<dbReference type="AlphaFoldDB" id="A0A0B1T4T7"/>
<reference evidence="1 2" key="1">
    <citation type="submission" date="2014-03" db="EMBL/GenBank/DDBJ databases">
        <title>Draft genome of the hookworm Oesophagostomum dentatum.</title>
        <authorList>
            <person name="Mitreva M."/>
        </authorList>
    </citation>
    <scope>NUCLEOTIDE SEQUENCE [LARGE SCALE GENOMIC DNA]</scope>
    <source>
        <strain evidence="1 2">OD-Hann</strain>
    </source>
</reference>